<proteinExistence type="predicted"/>
<dbReference type="EMBL" id="JACXWY010000001">
    <property type="protein sequence ID" value="MBD3844247.1"/>
    <property type="molecule type" value="Genomic_DNA"/>
</dbReference>
<evidence type="ECO:0000259" key="1">
    <source>
        <dbReference type="Pfam" id="PF10073"/>
    </source>
</evidence>
<dbReference type="RefSeq" id="WP_191123064.1">
    <property type="nucleotide sequence ID" value="NZ_JACXWY010000001.1"/>
</dbReference>
<organism evidence="2 3">
    <name type="scientific">Bosea spartocytisi</name>
    <dbReference type="NCBI Taxonomy" id="2773451"/>
    <lineage>
        <taxon>Bacteria</taxon>
        <taxon>Pseudomonadati</taxon>
        <taxon>Pseudomonadota</taxon>
        <taxon>Alphaproteobacteria</taxon>
        <taxon>Hyphomicrobiales</taxon>
        <taxon>Boseaceae</taxon>
        <taxon>Bosea</taxon>
    </lineage>
</organism>
<protein>
    <submittedName>
        <fullName evidence="2">DUF2312 domain-containing protein</fullName>
    </submittedName>
</protein>
<dbReference type="Pfam" id="PF10073">
    <property type="entry name" value="GapR_DNA-bd"/>
    <property type="match status" value="1"/>
</dbReference>
<dbReference type="GO" id="GO:0003677">
    <property type="term" value="F:DNA binding"/>
    <property type="evidence" value="ECO:0007669"/>
    <property type="project" value="InterPro"/>
</dbReference>
<keyword evidence="3" id="KW-1185">Reference proteome</keyword>
<dbReference type="Proteomes" id="UP000619295">
    <property type="component" value="Unassembled WGS sequence"/>
</dbReference>
<feature type="domain" description="GapR-like DNA-binding" evidence="1">
    <location>
        <begin position="3"/>
        <end position="75"/>
    </location>
</feature>
<sequence length="89" mass="9855">MSDQVVTLIERILRTHAEEDEIKADRKEIYAEAASHGFDKSALGLAVRTIRQRGKAETPAAVERQTIADVYIEAFDASQIRVGAREEAA</sequence>
<evidence type="ECO:0000313" key="2">
    <source>
        <dbReference type="EMBL" id="MBD3844247.1"/>
    </source>
</evidence>
<comment type="caution">
    <text evidence="2">The sequence shown here is derived from an EMBL/GenBank/DDBJ whole genome shotgun (WGS) entry which is preliminary data.</text>
</comment>
<reference evidence="2" key="1">
    <citation type="submission" date="2020-09" db="EMBL/GenBank/DDBJ databases">
        <title>Bosea spartocytisi sp. nov. a root nodule endophyte of Spartocytisus supranubius in the high mountain ecosystem fo the Teide National Park (Canary Islands, Spain).</title>
        <authorList>
            <person name="Pulido-Suarez L."/>
            <person name="Peix A."/>
            <person name="Igual J.M."/>
            <person name="Socas-Perez N."/>
            <person name="Velazquez E."/>
            <person name="Flores-Felix J.D."/>
            <person name="Leon-Barrios M."/>
        </authorList>
    </citation>
    <scope>NUCLEOTIDE SEQUENCE</scope>
    <source>
        <strain evidence="2">SSUT16</strain>
    </source>
</reference>
<dbReference type="AlphaFoldDB" id="A0A927E4Y0"/>
<gene>
    <name evidence="2" type="ORF">IED13_00955</name>
</gene>
<evidence type="ECO:0000313" key="3">
    <source>
        <dbReference type="Proteomes" id="UP000619295"/>
    </source>
</evidence>
<dbReference type="InterPro" id="IPR046367">
    <property type="entry name" value="GapR-like_DNA-bd"/>
</dbReference>
<accession>A0A927E4Y0</accession>
<name>A0A927E4Y0_9HYPH</name>